<name>A0A6C0BFR9_9ZZZZ</name>
<dbReference type="SMART" id="SM00271">
    <property type="entry name" value="DnaJ"/>
    <property type="match status" value="1"/>
</dbReference>
<dbReference type="AlphaFoldDB" id="A0A6C0BFR9"/>
<evidence type="ECO:0000313" key="2">
    <source>
        <dbReference type="EMBL" id="QHS90832.1"/>
    </source>
</evidence>
<evidence type="ECO:0000259" key="1">
    <source>
        <dbReference type="PROSITE" id="PS50076"/>
    </source>
</evidence>
<reference evidence="2" key="1">
    <citation type="journal article" date="2020" name="Nature">
        <title>Giant virus diversity and host interactions through global metagenomics.</title>
        <authorList>
            <person name="Schulz F."/>
            <person name="Roux S."/>
            <person name="Paez-Espino D."/>
            <person name="Jungbluth S."/>
            <person name="Walsh D.A."/>
            <person name="Denef V.J."/>
            <person name="McMahon K.D."/>
            <person name="Konstantinidis K.T."/>
            <person name="Eloe-Fadrosh E.A."/>
            <person name="Kyrpides N.C."/>
            <person name="Woyke T."/>
        </authorList>
    </citation>
    <scope>NUCLEOTIDE SEQUENCE</scope>
    <source>
        <strain evidence="2">GVMAG-M-3300010354-11</strain>
    </source>
</reference>
<dbReference type="CDD" id="cd06257">
    <property type="entry name" value="DnaJ"/>
    <property type="match status" value="1"/>
</dbReference>
<dbReference type="Gene3D" id="1.10.287.110">
    <property type="entry name" value="DnaJ domain"/>
    <property type="match status" value="1"/>
</dbReference>
<dbReference type="InterPro" id="IPR001623">
    <property type="entry name" value="DnaJ_domain"/>
</dbReference>
<feature type="domain" description="J" evidence="1">
    <location>
        <begin position="7"/>
        <end position="79"/>
    </location>
</feature>
<protein>
    <recommendedName>
        <fullName evidence="1">J domain-containing protein</fullName>
    </recommendedName>
</protein>
<dbReference type="EMBL" id="MN739149">
    <property type="protein sequence ID" value="QHS90832.1"/>
    <property type="molecule type" value="Genomic_DNA"/>
</dbReference>
<accession>A0A6C0BFR9</accession>
<organism evidence="2">
    <name type="scientific">viral metagenome</name>
    <dbReference type="NCBI Taxonomy" id="1070528"/>
    <lineage>
        <taxon>unclassified sequences</taxon>
        <taxon>metagenomes</taxon>
        <taxon>organismal metagenomes</taxon>
    </lineage>
</organism>
<dbReference type="SUPFAM" id="SSF46565">
    <property type="entry name" value="Chaperone J-domain"/>
    <property type="match status" value="1"/>
</dbReference>
<dbReference type="PRINTS" id="PR00625">
    <property type="entry name" value="JDOMAIN"/>
</dbReference>
<dbReference type="PROSITE" id="PS50076">
    <property type="entry name" value="DNAJ_2"/>
    <property type="match status" value="1"/>
</dbReference>
<sequence length="288" mass="34271">MATEGIDPYKILEVRKNFTLDELKENYKKIALRVHPDKGGNEYMFNLVTSCFKELMREYKRRISDVQHNELKAAFTKYSSQNTQHESQSSFKGPDRFNLEKFNKLFEENKMPDVTDIGYNDWYKKEEKSKDPAFKGGSREAFNSHFDKYVKPSVENKHIVKYKEPEALFSGKKIQCMDLGVQDIDDFSGDNTSLKKLNFSDLKLAHTTSRIVDPRQASRAEYKSIDDLKRDRGNVRFEMNNDEKKDYIRKQQQQQEIEYKRQMFLKHKDNEIERHYQRVNNLLQQTMK</sequence>
<dbReference type="Pfam" id="PF00226">
    <property type="entry name" value="DnaJ"/>
    <property type="match status" value="1"/>
</dbReference>
<proteinExistence type="predicted"/>
<dbReference type="InterPro" id="IPR036869">
    <property type="entry name" value="J_dom_sf"/>
</dbReference>